<feature type="transmembrane region" description="Helical" evidence="1">
    <location>
        <begin position="135"/>
        <end position="159"/>
    </location>
</feature>
<proteinExistence type="predicted"/>
<feature type="transmembrane region" description="Helical" evidence="1">
    <location>
        <begin position="53"/>
        <end position="81"/>
    </location>
</feature>
<organism evidence="2 3">
    <name type="scientific">Undibacterium jejuense</name>
    <dbReference type="NCBI Taxonomy" id="1344949"/>
    <lineage>
        <taxon>Bacteria</taxon>
        <taxon>Pseudomonadati</taxon>
        <taxon>Pseudomonadota</taxon>
        <taxon>Betaproteobacteria</taxon>
        <taxon>Burkholderiales</taxon>
        <taxon>Oxalobacteraceae</taxon>
        <taxon>Undibacterium</taxon>
    </lineage>
</organism>
<protein>
    <submittedName>
        <fullName evidence="2">Uncharacterized protein</fullName>
    </submittedName>
</protein>
<dbReference type="Proteomes" id="UP000634011">
    <property type="component" value="Unassembled WGS sequence"/>
</dbReference>
<feature type="transmembrane region" description="Helical" evidence="1">
    <location>
        <begin position="101"/>
        <end position="123"/>
    </location>
</feature>
<name>A0A923KPY1_9BURK</name>
<sequence>MADNEISGIKLLLNAAKSLIKPAALGFKLGFKFFDTNFNLFLTDEIEKKNEKYIIASLIFLLCLPTILMGIVITILLGTAFPSLWEFSLIYTAVLQSPVAVLLSPFLLLTIYLSLELLVAFFFAKKIVEEISVDFRSVFIFGVLSIFAAIFYGTLSMFIGELCSHIVIISPKPTLLQGSFTVVTSVFCDLLFIIFGAIKYFGFIRRKIKTELGLKDEVVLKLFSSSSKIYPIAFYLFVVTGNQFSAEALHHFSSKALTEENRRMLDAKKNPIIITTNFCVLRNDEVVCAMTVIPQRYQDYTLYANWDGRVEKSIDNQGLIPIVVSTRWKPTTNQNTIIPTIHLESNKLMDFELSASKNEACKLDSSSVANETAIFFQVSGRSDEYNLPRPLEVRMKPNNEEAFRNMLKTICNI</sequence>
<keyword evidence="1" id="KW-1133">Transmembrane helix</keyword>
<dbReference type="EMBL" id="JACOFV010000013">
    <property type="protein sequence ID" value="MBC3863308.1"/>
    <property type="molecule type" value="Genomic_DNA"/>
</dbReference>
<evidence type="ECO:0000256" key="1">
    <source>
        <dbReference type="SAM" id="Phobius"/>
    </source>
</evidence>
<comment type="caution">
    <text evidence="2">The sequence shown here is derived from an EMBL/GenBank/DDBJ whole genome shotgun (WGS) entry which is preliminary data.</text>
</comment>
<gene>
    <name evidence="2" type="ORF">H8K32_14470</name>
</gene>
<accession>A0A923KPY1</accession>
<dbReference type="RefSeq" id="WP_186913245.1">
    <property type="nucleotide sequence ID" value="NZ_JACOFV010000013.1"/>
</dbReference>
<evidence type="ECO:0000313" key="3">
    <source>
        <dbReference type="Proteomes" id="UP000634011"/>
    </source>
</evidence>
<feature type="transmembrane region" description="Helical" evidence="1">
    <location>
        <begin position="179"/>
        <end position="201"/>
    </location>
</feature>
<keyword evidence="3" id="KW-1185">Reference proteome</keyword>
<dbReference type="AlphaFoldDB" id="A0A923KPY1"/>
<keyword evidence="1" id="KW-0812">Transmembrane</keyword>
<keyword evidence="1" id="KW-0472">Membrane</keyword>
<reference evidence="2" key="1">
    <citation type="submission" date="2020-08" db="EMBL/GenBank/DDBJ databases">
        <title>Novel species isolated from subtropical streams in China.</title>
        <authorList>
            <person name="Lu H."/>
        </authorList>
    </citation>
    <scope>NUCLEOTIDE SEQUENCE</scope>
    <source>
        <strain evidence="2">KACC 12607</strain>
    </source>
</reference>
<evidence type="ECO:0000313" key="2">
    <source>
        <dbReference type="EMBL" id="MBC3863308.1"/>
    </source>
</evidence>